<dbReference type="RefSeq" id="WP_106428361.1">
    <property type="nucleotide sequence ID" value="NZ_CP043538.1"/>
</dbReference>
<reference evidence="2 3" key="2">
    <citation type="journal article" date="2013" name="Genome Announc.">
        <title>Draft Genome Sequence of Methylobacterium mesophilicum Strain SR1.6/6, Isolated from Citrus sinensis.</title>
        <authorList>
            <person name="Marinho Almeida D."/>
            <person name="Dini-Andreote F."/>
            <person name="Camargo Neves A.A."/>
            <person name="Juca Ramos R.T."/>
            <person name="Andreote F.D."/>
            <person name="Carneiro A.R."/>
            <person name="Oliveira de Souza Lima A."/>
            <person name="Caracciolo Gomes de Sa P.H."/>
            <person name="Ribeiro Barbosa M.S."/>
            <person name="Araujo W.L."/>
            <person name="Silva A."/>
        </authorList>
    </citation>
    <scope>NUCLEOTIDE SEQUENCE [LARGE SCALE GENOMIC DNA]</scope>
    <source>
        <strain evidence="2 3">SR1.6/6</strain>
    </source>
</reference>
<name>A0A6B9FRB4_9HYPH</name>
<dbReference type="NCBIfam" id="NF041373">
    <property type="entry name" value="HGG_STG"/>
    <property type="match status" value="1"/>
</dbReference>
<sequence length="125" mass="13561">MGALFKSEDEPQAPRFVPDWRESLIRAQAAARCGAKTRSGCPCKGPAMPNGRCRMHGGGSRGPMTAEGLARSKASNLTHGRHSAGYIAERRAVAAQTREMRAATRRAKADLQGLWKLARLVRLYG</sequence>
<evidence type="ECO:0000313" key="2">
    <source>
        <dbReference type="EMBL" id="QGY03588.1"/>
    </source>
</evidence>
<feature type="region of interest" description="Disordered" evidence="1">
    <location>
        <begin position="54"/>
        <end position="82"/>
    </location>
</feature>
<proteinExistence type="predicted"/>
<organism evidence="2 3">
    <name type="scientific">Methylobacterium mesophilicum SR1.6/6</name>
    <dbReference type="NCBI Taxonomy" id="908290"/>
    <lineage>
        <taxon>Bacteria</taxon>
        <taxon>Pseudomonadati</taxon>
        <taxon>Pseudomonadota</taxon>
        <taxon>Alphaproteobacteria</taxon>
        <taxon>Hyphomicrobiales</taxon>
        <taxon>Methylobacteriaceae</taxon>
        <taxon>Methylobacterium</taxon>
    </lineage>
</organism>
<dbReference type="KEGG" id="mmes:MMSR116_18105"/>
<protein>
    <submittedName>
        <fullName evidence="2">Uncharacterized protein</fullName>
    </submittedName>
</protein>
<dbReference type="InterPro" id="IPR047675">
    <property type="entry name" value="Putative_zinc-bd"/>
</dbReference>
<dbReference type="EMBL" id="CP043538">
    <property type="protein sequence ID" value="QGY03588.1"/>
    <property type="molecule type" value="Genomic_DNA"/>
</dbReference>
<reference evidence="2 3" key="1">
    <citation type="journal article" date="2012" name="Genet. Mol. Biol.">
        <title>Analysis of 16S rRNA and mxaF genes revealing insights into Methylobacterium niche-specific plant association.</title>
        <authorList>
            <person name="Dourado M.N."/>
            <person name="Andreote F.D."/>
            <person name="Dini-Andreote F."/>
            <person name="Conti R."/>
            <person name="Araujo J.M."/>
            <person name="Araujo W.L."/>
        </authorList>
    </citation>
    <scope>NUCLEOTIDE SEQUENCE [LARGE SCALE GENOMIC DNA]</scope>
    <source>
        <strain evidence="2 3">SR1.6/6</strain>
    </source>
</reference>
<gene>
    <name evidence="2" type="ORF">MMSR116_18105</name>
</gene>
<dbReference type="Proteomes" id="UP000012488">
    <property type="component" value="Chromosome"/>
</dbReference>
<evidence type="ECO:0000256" key="1">
    <source>
        <dbReference type="SAM" id="MobiDB-lite"/>
    </source>
</evidence>
<accession>A0A6B9FRB4</accession>
<evidence type="ECO:0000313" key="3">
    <source>
        <dbReference type="Proteomes" id="UP000012488"/>
    </source>
</evidence>
<dbReference type="AlphaFoldDB" id="A0A6B9FRB4"/>